<dbReference type="NCBIfam" id="NF005754">
    <property type="entry name" value="PRK07578.1"/>
    <property type="match status" value="1"/>
</dbReference>
<dbReference type="PANTHER" id="PTHR43477">
    <property type="entry name" value="DIHYDROANTICAPSIN 7-DEHYDROGENASE"/>
    <property type="match status" value="1"/>
</dbReference>
<dbReference type="AlphaFoldDB" id="A0A3A1USD7"/>
<dbReference type="PRINTS" id="PR00081">
    <property type="entry name" value="GDHRDH"/>
</dbReference>
<proteinExistence type="inferred from homology"/>
<keyword evidence="4" id="KW-1185">Reference proteome</keyword>
<dbReference type="Proteomes" id="UP000266482">
    <property type="component" value="Unassembled WGS sequence"/>
</dbReference>
<evidence type="ECO:0000313" key="3">
    <source>
        <dbReference type="EMBL" id="RIX50102.1"/>
    </source>
</evidence>
<dbReference type="Pfam" id="PF13561">
    <property type="entry name" value="adh_short_C2"/>
    <property type="match status" value="1"/>
</dbReference>
<organism evidence="3 4">
    <name type="scientific">Paenibacillus nanensis</name>
    <dbReference type="NCBI Taxonomy" id="393251"/>
    <lineage>
        <taxon>Bacteria</taxon>
        <taxon>Bacillati</taxon>
        <taxon>Bacillota</taxon>
        <taxon>Bacilli</taxon>
        <taxon>Bacillales</taxon>
        <taxon>Paenibacillaceae</taxon>
        <taxon>Paenibacillus</taxon>
    </lineage>
</organism>
<dbReference type="CDD" id="cd11731">
    <property type="entry name" value="Lin1944_like_SDR_c"/>
    <property type="match status" value="1"/>
</dbReference>
<dbReference type="InterPro" id="IPR036291">
    <property type="entry name" value="NAD(P)-bd_dom_sf"/>
</dbReference>
<gene>
    <name evidence="3" type="ORF">D3P08_21370</name>
</gene>
<evidence type="ECO:0000256" key="1">
    <source>
        <dbReference type="ARBA" id="ARBA00006484"/>
    </source>
</evidence>
<reference evidence="3 4" key="1">
    <citation type="submission" date="2018-09" db="EMBL/GenBank/DDBJ databases">
        <title>Paenibacillus aracenensis nov. sp. isolated from a cave in southern Spain.</title>
        <authorList>
            <person name="Jurado V."/>
            <person name="Gutierrez-Patricio S."/>
            <person name="Gonzalez-Pimentel J.L."/>
            <person name="Miller A.Z."/>
            <person name="Laiz L."/>
            <person name="Saiz-Jimenez C."/>
        </authorList>
    </citation>
    <scope>NUCLEOTIDE SEQUENCE [LARGE SCALE GENOMIC DNA]</scope>
    <source>
        <strain evidence="3 4">DSM 22867</strain>
    </source>
</reference>
<keyword evidence="2" id="KW-0560">Oxidoreductase</keyword>
<sequence>MKILLVGASGVLGKAVREELSPRHEIVTAGRNGADVTVDMASVESISAMYQAVGKVDAVISTAGSTYFGPLEELTPENNEISIQSKLKGQVNLVLLGLDHVRDRGSFTLTTGVIMDDPIAGGVSSAMAGGAIQAFVRSAAYEMPRGIRINNVSPGVLIESIAKYGPYFPGFVPVPAGKAAQAFRKSVEGIQTGQTFTVY</sequence>
<dbReference type="RefSeq" id="WP_119602151.1">
    <property type="nucleotide sequence ID" value="NZ_QXQA01000016.1"/>
</dbReference>
<comment type="caution">
    <text evidence="3">The sequence shown here is derived from an EMBL/GenBank/DDBJ whole genome shotgun (WGS) entry which is preliminary data.</text>
</comment>
<accession>A0A3A1USD7</accession>
<dbReference type="PANTHER" id="PTHR43477:SF1">
    <property type="entry name" value="DIHYDROANTICAPSIN 7-DEHYDROGENASE"/>
    <property type="match status" value="1"/>
</dbReference>
<dbReference type="SUPFAM" id="SSF51735">
    <property type="entry name" value="NAD(P)-binding Rossmann-fold domains"/>
    <property type="match status" value="1"/>
</dbReference>
<protein>
    <submittedName>
        <fullName evidence="3">Short chain dehydrogenase</fullName>
    </submittedName>
</protein>
<dbReference type="Gene3D" id="3.40.50.720">
    <property type="entry name" value="NAD(P)-binding Rossmann-like Domain"/>
    <property type="match status" value="1"/>
</dbReference>
<comment type="similarity">
    <text evidence="1">Belongs to the short-chain dehydrogenases/reductases (SDR) family.</text>
</comment>
<dbReference type="InterPro" id="IPR002347">
    <property type="entry name" value="SDR_fam"/>
</dbReference>
<dbReference type="EMBL" id="QXQA01000016">
    <property type="protein sequence ID" value="RIX50102.1"/>
    <property type="molecule type" value="Genomic_DNA"/>
</dbReference>
<evidence type="ECO:0000313" key="4">
    <source>
        <dbReference type="Proteomes" id="UP000266482"/>
    </source>
</evidence>
<dbReference type="GO" id="GO:0016491">
    <property type="term" value="F:oxidoreductase activity"/>
    <property type="evidence" value="ECO:0007669"/>
    <property type="project" value="UniProtKB-KW"/>
</dbReference>
<dbReference type="OrthoDB" id="9787486at2"/>
<evidence type="ECO:0000256" key="2">
    <source>
        <dbReference type="ARBA" id="ARBA00023002"/>
    </source>
</evidence>
<dbReference type="InterPro" id="IPR051122">
    <property type="entry name" value="SDR_DHRS6-like"/>
</dbReference>
<name>A0A3A1USD7_9BACL</name>